<protein>
    <submittedName>
        <fullName evidence="7">Carbon-monoxide dehydrogenase small subunit</fullName>
    </submittedName>
</protein>
<dbReference type="EMBL" id="PVMZ01000004">
    <property type="protein sequence ID" value="PRX22964.1"/>
    <property type="molecule type" value="Genomic_DNA"/>
</dbReference>
<sequence length="77" mass="7870">MRVTLTVDHTRHDLDVVPGRTLADVLTTECGATGCHVACSDGTCGTCAVVVDGVVIRACLMLAVQATGARITTATVV</sequence>
<gene>
    <name evidence="7" type="ORF">CLV67_104492</name>
</gene>
<dbReference type="Pfam" id="PF00111">
    <property type="entry name" value="Fer2"/>
    <property type="match status" value="1"/>
</dbReference>
<evidence type="ECO:0000313" key="8">
    <source>
        <dbReference type="Proteomes" id="UP000239415"/>
    </source>
</evidence>
<keyword evidence="8" id="KW-1185">Reference proteome</keyword>
<name>A0A2T0KHQ0_9ACTN</name>
<proteinExistence type="predicted"/>
<evidence type="ECO:0000256" key="4">
    <source>
        <dbReference type="ARBA" id="ARBA00023004"/>
    </source>
</evidence>
<accession>A0A2T0KHQ0</accession>
<keyword evidence="1" id="KW-0001">2Fe-2S</keyword>
<dbReference type="PROSITE" id="PS51085">
    <property type="entry name" value="2FE2S_FER_2"/>
    <property type="match status" value="1"/>
</dbReference>
<dbReference type="Proteomes" id="UP000239415">
    <property type="component" value="Unassembled WGS sequence"/>
</dbReference>
<keyword evidence="2" id="KW-0479">Metal-binding</keyword>
<dbReference type="InterPro" id="IPR001041">
    <property type="entry name" value="2Fe-2S_ferredoxin-type"/>
</dbReference>
<dbReference type="AlphaFoldDB" id="A0A2T0KHQ0"/>
<dbReference type="InterPro" id="IPR036010">
    <property type="entry name" value="2Fe-2S_ferredoxin-like_sf"/>
</dbReference>
<dbReference type="InterPro" id="IPR006058">
    <property type="entry name" value="2Fe2S_fd_BS"/>
</dbReference>
<evidence type="ECO:0000256" key="1">
    <source>
        <dbReference type="ARBA" id="ARBA00022714"/>
    </source>
</evidence>
<evidence type="ECO:0000256" key="2">
    <source>
        <dbReference type="ARBA" id="ARBA00022723"/>
    </source>
</evidence>
<comment type="caution">
    <text evidence="7">The sequence shown here is derived from an EMBL/GenBank/DDBJ whole genome shotgun (WGS) entry which is preliminary data.</text>
</comment>
<keyword evidence="5" id="KW-0411">Iron-sulfur</keyword>
<organism evidence="7 8">
    <name type="scientific">Actinoplanes italicus</name>
    <dbReference type="NCBI Taxonomy" id="113567"/>
    <lineage>
        <taxon>Bacteria</taxon>
        <taxon>Bacillati</taxon>
        <taxon>Actinomycetota</taxon>
        <taxon>Actinomycetes</taxon>
        <taxon>Micromonosporales</taxon>
        <taxon>Micromonosporaceae</taxon>
        <taxon>Actinoplanes</taxon>
    </lineage>
</organism>
<keyword evidence="4" id="KW-0408">Iron</keyword>
<feature type="domain" description="2Fe-2S ferredoxin-type" evidence="6">
    <location>
        <begin position="1"/>
        <end position="77"/>
    </location>
</feature>
<dbReference type="Gene3D" id="3.10.20.30">
    <property type="match status" value="1"/>
</dbReference>
<dbReference type="PROSITE" id="PS00197">
    <property type="entry name" value="2FE2S_FER_1"/>
    <property type="match status" value="1"/>
</dbReference>
<dbReference type="InterPro" id="IPR051452">
    <property type="entry name" value="Diverse_Oxidoreductases"/>
</dbReference>
<evidence type="ECO:0000256" key="3">
    <source>
        <dbReference type="ARBA" id="ARBA00023002"/>
    </source>
</evidence>
<dbReference type="SUPFAM" id="SSF54292">
    <property type="entry name" value="2Fe-2S ferredoxin-like"/>
    <property type="match status" value="1"/>
</dbReference>
<evidence type="ECO:0000256" key="5">
    <source>
        <dbReference type="ARBA" id="ARBA00023014"/>
    </source>
</evidence>
<evidence type="ECO:0000259" key="6">
    <source>
        <dbReference type="PROSITE" id="PS51085"/>
    </source>
</evidence>
<dbReference type="GO" id="GO:0046872">
    <property type="term" value="F:metal ion binding"/>
    <property type="evidence" value="ECO:0007669"/>
    <property type="project" value="UniProtKB-KW"/>
</dbReference>
<reference evidence="7 8" key="1">
    <citation type="submission" date="2018-03" db="EMBL/GenBank/DDBJ databases">
        <title>Genomic Encyclopedia of Archaeal and Bacterial Type Strains, Phase II (KMG-II): from individual species to whole genera.</title>
        <authorList>
            <person name="Goeker M."/>
        </authorList>
    </citation>
    <scope>NUCLEOTIDE SEQUENCE [LARGE SCALE GENOMIC DNA]</scope>
    <source>
        <strain evidence="7 8">DSM 43146</strain>
    </source>
</reference>
<dbReference type="InterPro" id="IPR012675">
    <property type="entry name" value="Beta-grasp_dom_sf"/>
</dbReference>
<dbReference type="RefSeq" id="WP_106318018.1">
    <property type="nucleotide sequence ID" value="NZ_BOMO01000022.1"/>
</dbReference>
<dbReference type="PANTHER" id="PTHR44379">
    <property type="entry name" value="OXIDOREDUCTASE WITH IRON-SULFUR SUBUNIT"/>
    <property type="match status" value="1"/>
</dbReference>
<dbReference type="GO" id="GO:0016491">
    <property type="term" value="F:oxidoreductase activity"/>
    <property type="evidence" value="ECO:0007669"/>
    <property type="project" value="UniProtKB-KW"/>
</dbReference>
<dbReference type="GO" id="GO:0051537">
    <property type="term" value="F:2 iron, 2 sulfur cluster binding"/>
    <property type="evidence" value="ECO:0007669"/>
    <property type="project" value="UniProtKB-KW"/>
</dbReference>
<dbReference type="OrthoDB" id="159930at2"/>
<dbReference type="PANTHER" id="PTHR44379:SF5">
    <property type="entry name" value="OXIDOREDUCTASE WITH IRON-SULFUR SUBUNIT"/>
    <property type="match status" value="1"/>
</dbReference>
<keyword evidence="3" id="KW-0560">Oxidoreductase</keyword>
<evidence type="ECO:0000313" key="7">
    <source>
        <dbReference type="EMBL" id="PRX22964.1"/>
    </source>
</evidence>